<reference evidence="7 8" key="1">
    <citation type="submission" date="2018-10" db="EMBL/GenBank/DDBJ databases">
        <title>Genomic Encyclopedia of Archaeal and Bacterial Type Strains, Phase II (KMG-II): from individual species to whole genera.</title>
        <authorList>
            <person name="Goeker M."/>
        </authorList>
    </citation>
    <scope>NUCLEOTIDE SEQUENCE [LARGE SCALE GENOMIC DNA]</scope>
    <source>
        <strain evidence="7 8">DSM 18602</strain>
    </source>
</reference>
<protein>
    <submittedName>
        <fullName evidence="7">8-amino-7-oxononanoate synthase</fullName>
    </submittedName>
</protein>
<comment type="caution">
    <text evidence="7">The sequence shown here is derived from an EMBL/GenBank/DDBJ whole genome shotgun (WGS) entry which is preliminary data.</text>
</comment>
<accession>A0A495J3T6</accession>
<evidence type="ECO:0000259" key="6">
    <source>
        <dbReference type="Pfam" id="PF00155"/>
    </source>
</evidence>
<dbReference type="InterPro" id="IPR050087">
    <property type="entry name" value="AON_synthase_class-II"/>
</dbReference>
<comment type="pathway">
    <text evidence="2">Lipid metabolism.</text>
</comment>
<dbReference type="NCBIfam" id="NF047600">
    <property type="entry name" value="SerpalmtaseCFB"/>
    <property type="match status" value="1"/>
</dbReference>
<dbReference type="GO" id="GO:0030170">
    <property type="term" value="F:pyridoxal phosphate binding"/>
    <property type="evidence" value="ECO:0007669"/>
    <property type="project" value="InterPro"/>
</dbReference>
<evidence type="ECO:0000313" key="7">
    <source>
        <dbReference type="EMBL" id="RKR83014.1"/>
    </source>
</evidence>
<comment type="cofactor">
    <cofactor evidence="1 5">
        <name>pyridoxal 5'-phosphate</name>
        <dbReference type="ChEBI" id="CHEBI:597326"/>
    </cofactor>
</comment>
<keyword evidence="4 5" id="KW-0663">Pyridoxal phosphate</keyword>
<dbReference type="RefSeq" id="WP_121198554.1">
    <property type="nucleotide sequence ID" value="NZ_RBKU01000001.1"/>
</dbReference>
<dbReference type="SUPFAM" id="SSF53383">
    <property type="entry name" value="PLP-dependent transferases"/>
    <property type="match status" value="1"/>
</dbReference>
<dbReference type="PANTHER" id="PTHR13693:SF3">
    <property type="entry name" value="LD36009P"/>
    <property type="match status" value="1"/>
</dbReference>
<name>A0A495J3T6_9SPHI</name>
<evidence type="ECO:0000256" key="5">
    <source>
        <dbReference type="RuleBase" id="RU003693"/>
    </source>
</evidence>
<organism evidence="7 8">
    <name type="scientific">Mucilaginibacter gracilis</name>
    <dbReference type="NCBI Taxonomy" id="423350"/>
    <lineage>
        <taxon>Bacteria</taxon>
        <taxon>Pseudomonadati</taxon>
        <taxon>Bacteroidota</taxon>
        <taxon>Sphingobacteriia</taxon>
        <taxon>Sphingobacteriales</taxon>
        <taxon>Sphingobacteriaceae</taxon>
        <taxon>Mucilaginibacter</taxon>
    </lineage>
</organism>
<dbReference type="Gene3D" id="3.90.1150.10">
    <property type="entry name" value="Aspartate Aminotransferase, domain 1"/>
    <property type="match status" value="1"/>
</dbReference>
<dbReference type="InterPro" id="IPR015421">
    <property type="entry name" value="PyrdxlP-dep_Trfase_major"/>
</dbReference>
<dbReference type="PROSITE" id="PS00599">
    <property type="entry name" value="AA_TRANSFER_CLASS_2"/>
    <property type="match status" value="1"/>
</dbReference>
<evidence type="ECO:0000256" key="1">
    <source>
        <dbReference type="ARBA" id="ARBA00001933"/>
    </source>
</evidence>
<dbReference type="InterPro" id="IPR004839">
    <property type="entry name" value="Aminotransferase_I/II_large"/>
</dbReference>
<feature type="domain" description="Aminotransferase class I/classII large" evidence="6">
    <location>
        <begin position="45"/>
        <end position="385"/>
    </location>
</feature>
<evidence type="ECO:0000256" key="3">
    <source>
        <dbReference type="ARBA" id="ARBA00022679"/>
    </source>
</evidence>
<dbReference type="Pfam" id="PF00155">
    <property type="entry name" value="Aminotran_1_2"/>
    <property type="match status" value="1"/>
</dbReference>
<evidence type="ECO:0000313" key="8">
    <source>
        <dbReference type="Proteomes" id="UP000268007"/>
    </source>
</evidence>
<comment type="similarity">
    <text evidence="5">Belongs to the class-II pyridoxal-phosphate-dependent aminotransferase family.</text>
</comment>
<dbReference type="PANTHER" id="PTHR13693">
    <property type="entry name" value="CLASS II AMINOTRANSFERASE/8-AMINO-7-OXONONANOATE SYNTHASE"/>
    <property type="match status" value="1"/>
</dbReference>
<dbReference type="InterPro" id="IPR015424">
    <property type="entry name" value="PyrdxlP-dep_Trfase"/>
</dbReference>
<dbReference type="Gene3D" id="3.40.640.10">
    <property type="entry name" value="Type I PLP-dependent aspartate aminotransferase-like (Major domain)"/>
    <property type="match status" value="1"/>
</dbReference>
<gene>
    <name evidence="7" type="ORF">BDD43_3214</name>
</gene>
<keyword evidence="3" id="KW-0808">Transferase</keyword>
<sequence length="401" mass="44043">MGKKLHEKVAQFQDAISIKESGLYPYFRPIESGQDTEVMIDGKRVLMFGSNSYLGLTNHPKIKEASKRAIDKYGTGCAGSRFLNGTLDIHIELENRLAQYVGKEATVIFSTGFQVNLGVLSCITGRNDYLILDEYDHASIIDGSRLSFSRVIKYAHNDMDDLRQKLKNLPEEAVKMIAVDGIFSMEGDIVKLPELSEVATEFGANIMVDDAHSLGVIGHKGAGTASHFGMTDQVDLIMGTFSKSFASLGGFIAADKDVIEYIKHKARSLIFSASMTPASVASVIAALDIIENEPEHIENLWKNTNYAKALLLDEGFDMGVTESPILPIYVRDNDKTFMATNILQSQGIFVNPVVSPAVPSDSSLLRFSLMATHTFDQIDEAVDKLSKAFKQVGVTTVKERI</sequence>
<dbReference type="InterPro" id="IPR001917">
    <property type="entry name" value="Aminotrans_II_pyridoxalP_BS"/>
</dbReference>
<dbReference type="EMBL" id="RBKU01000001">
    <property type="protein sequence ID" value="RKR83014.1"/>
    <property type="molecule type" value="Genomic_DNA"/>
</dbReference>
<keyword evidence="8" id="KW-1185">Reference proteome</keyword>
<dbReference type="CDD" id="cd06454">
    <property type="entry name" value="KBL_like"/>
    <property type="match status" value="1"/>
</dbReference>
<dbReference type="InterPro" id="IPR015422">
    <property type="entry name" value="PyrdxlP-dep_Trfase_small"/>
</dbReference>
<dbReference type="Proteomes" id="UP000268007">
    <property type="component" value="Unassembled WGS sequence"/>
</dbReference>
<proteinExistence type="inferred from homology"/>
<dbReference type="OrthoDB" id="9807157at2"/>
<dbReference type="AlphaFoldDB" id="A0A495J3T6"/>
<dbReference type="GO" id="GO:0016740">
    <property type="term" value="F:transferase activity"/>
    <property type="evidence" value="ECO:0007669"/>
    <property type="project" value="UniProtKB-KW"/>
</dbReference>
<evidence type="ECO:0000256" key="2">
    <source>
        <dbReference type="ARBA" id="ARBA00005189"/>
    </source>
</evidence>
<evidence type="ECO:0000256" key="4">
    <source>
        <dbReference type="ARBA" id="ARBA00022898"/>
    </source>
</evidence>